<proteinExistence type="predicted"/>
<protein>
    <submittedName>
        <fullName evidence="1">Uncharacterized protein</fullName>
    </submittedName>
</protein>
<reference evidence="1 2" key="1">
    <citation type="submission" date="2014-04" db="EMBL/GenBank/DDBJ databases">
        <authorList>
            <consortium name="DOE Joint Genome Institute"/>
            <person name="Kuo A."/>
            <person name="Ruytinx J."/>
            <person name="Rineau F."/>
            <person name="Colpaert J."/>
            <person name="Kohler A."/>
            <person name="Nagy L.G."/>
            <person name="Floudas D."/>
            <person name="Copeland A."/>
            <person name="Barry K.W."/>
            <person name="Cichocki N."/>
            <person name="Veneault-Fourrey C."/>
            <person name="LaButti K."/>
            <person name="Lindquist E.A."/>
            <person name="Lipzen A."/>
            <person name="Lundell T."/>
            <person name="Morin E."/>
            <person name="Murat C."/>
            <person name="Sun H."/>
            <person name="Tunlid A."/>
            <person name="Henrissat B."/>
            <person name="Grigoriev I.V."/>
            <person name="Hibbett D.S."/>
            <person name="Martin F."/>
            <person name="Nordberg H.P."/>
            <person name="Cantor M.N."/>
            <person name="Hua S.X."/>
        </authorList>
    </citation>
    <scope>NUCLEOTIDE SEQUENCE [LARGE SCALE GENOMIC DNA]</scope>
    <source>
        <strain evidence="1 2">UH-Slu-Lm8-n1</strain>
    </source>
</reference>
<dbReference type="AlphaFoldDB" id="A0A0D0AJP7"/>
<gene>
    <name evidence="1" type="ORF">CY34DRAFT_164431</name>
</gene>
<name>A0A0D0AJP7_9AGAM</name>
<organism evidence="1 2">
    <name type="scientific">Suillus luteus UH-Slu-Lm8-n1</name>
    <dbReference type="NCBI Taxonomy" id="930992"/>
    <lineage>
        <taxon>Eukaryota</taxon>
        <taxon>Fungi</taxon>
        <taxon>Dikarya</taxon>
        <taxon>Basidiomycota</taxon>
        <taxon>Agaricomycotina</taxon>
        <taxon>Agaricomycetes</taxon>
        <taxon>Agaricomycetidae</taxon>
        <taxon>Boletales</taxon>
        <taxon>Suillineae</taxon>
        <taxon>Suillaceae</taxon>
        <taxon>Suillus</taxon>
    </lineage>
</organism>
<sequence length="128" mass="14261">MSSVNSVCALCLVDGKTSARSHIPLLESIFIHCRWHKPTTQVFTPSISTASTHDRPCMTYIYARVVLPSLTQLFSFLWHGNPSRLVLLCGIYLFSNGVATVEIQLTGAMFYAISFLWDDDSIFASVLI</sequence>
<evidence type="ECO:0000313" key="1">
    <source>
        <dbReference type="EMBL" id="KIK42056.1"/>
    </source>
</evidence>
<dbReference type="Proteomes" id="UP000054485">
    <property type="component" value="Unassembled WGS sequence"/>
</dbReference>
<dbReference type="EMBL" id="KN835249">
    <property type="protein sequence ID" value="KIK42056.1"/>
    <property type="molecule type" value="Genomic_DNA"/>
</dbReference>
<accession>A0A0D0AJP7</accession>
<dbReference type="HOGENOM" id="CLU_1961025_0_0_1"/>
<reference evidence="2" key="2">
    <citation type="submission" date="2015-01" db="EMBL/GenBank/DDBJ databases">
        <title>Evolutionary Origins and Diversification of the Mycorrhizal Mutualists.</title>
        <authorList>
            <consortium name="DOE Joint Genome Institute"/>
            <consortium name="Mycorrhizal Genomics Consortium"/>
            <person name="Kohler A."/>
            <person name="Kuo A."/>
            <person name="Nagy L.G."/>
            <person name="Floudas D."/>
            <person name="Copeland A."/>
            <person name="Barry K.W."/>
            <person name="Cichocki N."/>
            <person name="Veneault-Fourrey C."/>
            <person name="LaButti K."/>
            <person name="Lindquist E.A."/>
            <person name="Lipzen A."/>
            <person name="Lundell T."/>
            <person name="Morin E."/>
            <person name="Murat C."/>
            <person name="Riley R."/>
            <person name="Ohm R."/>
            <person name="Sun H."/>
            <person name="Tunlid A."/>
            <person name="Henrissat B."/>
            <person name="Grigoriev I.V."/>
            <person name="Hibbett D.S."/>
            <person name="Martin F."/>
        </authorList>
    </citation>
    <scope>NUCLEOTIDE SEQUENCE [LARGE SCALE GENOMIC DNA]</scope>
    <source>
        <strain evidence="2">UH-Slu-Lm8-n1</strain>
    </source>
</reference>
<dbReference type="InParanoid" id="A0A0D0AJP7"/>
<keyword evidence="2" id="KW-1185">Reference proteome</keyword>
<evidence type="ECO:0000313" key="2">
    <source>
        <dbReference type="Proteomes" id="UP000054485"/>
    </source>
</evidence>